<name>A0ABM1VPM6_APLCA</name>
<organism evidence="2 3">
    <name type="scientific">Aplysia californica</name>
    <name type="common">California sea hare</name>
    <dbReference type="NCBI Taxonomy" id="6500"/>
    <lineage>
        <taxon>Eukaryota</taxon>
        <taxon>Metazoa</taxon>
        <taxon>Spiralia</taxon>
        <taxon>Lophotrochozoa</taxon>
        <taxon>Mollusca</taxon>
        <taxon>Gastropoda</taxon>
        <taxon>Heterobranchia</taxon>
        <taxon>Euthyneura</taxon>
        <taxon>Tectipleura</taxon>
        <taxon>Aplysiida</taxon>
        <taxon>Aplysioidea</taxon>
        <taxon>Aplysiidae</taxon>
        <taxon>Aplysia</taxon>
    </lineage>
</organism>
<evidence type="ECO:0000259" key="1">
    <source>
        <dbReference type="Pfam" id="PF24784"/>
    </source>
</evidence>
<dbReference type="InterPro" id="IPR057626">
    <property type="entry name" value="S-S_Temptin"/>
</dbReference>
<proteinExistence type="predicted"/>
<dbReference type="Proteomes" id="UP000694888">
    <property type="component" value="Unplaced"/>
</dbReference>
<protein>
    <submittedName>
        <fullName evidence="3">Temptin-like</fullName>
    </submittedName>
</protein>
<evidence type="ECO:0000313" key="3">
    <source>
        <dbReference type="RefSeq" id="XP_035824368.1"/>
    </source>
</evidence>
<dbReference type="RefSeq" id="XP_035824368.1">
    <property type="nucleotide sequence ID" value="XM_035968475.1"/>
</dbReference>
<dbReference type="GeneID" id="101851249"/>
<reference evidence="3" key="1">
    <citation type="submission" date="2025-08" db="UniProtKB">
        <authorList>
            <consortium name="RefSeq"/>
        </authorList>
    </citation>
    <scope>IDENTIFICATION</scope>
</reference>
<accession>A0ABM1VPM6</accession>
<dbReference type="Pfam" id="PF24784">
    <property type="entry name" value="Temptin_C"/>
    <property type="match status" value="1"/>
</dbReference>
<feature type="domain" description="Temptin Cys/Cys disulfide" evidence="1">
    <location>
        <begin position="44"/>
        <end position="94"/>
    </location>
</feature>
<keyword evidence="2" id="KW-1185">Reference proteome</keyword>
<sequence length="102" mass="11461">MKENCSLQGWTRHTLLLQSEVNMLSNAFLSLLCVSAVLWEPSWAYLSYQEQLPNGNNVQHPCKVNYRWPGLGHENPLGGGARNVFGQDFARLGRTLKLTSSN</sequence>
<evidence type="ECO:0000313" key="2">
    <source>
        <dbReference type="Proteomes" id="UP000694888"/>
    </source>
</evidence>
<gene>
    <name evidence="3" type="primary">LOC101851249</name>
</gene>